<accession>E4T2R5</accession>
<proteinExistence type="inferred from homology"/>
<evidence type="ECO:0000256" key="12">
    <source>
        <dbReference type="ARBA" id="ARBA00022840"/>
    </source>
</evidence>
<keyword evidence="12 15" id="KW-0067">ATP-binding</keyword>
<dbReference type="STRING" id="694427.Palpr_0857"/>
<feature type="region of interest" description="Phosphoribosyl-AMP cyclohydrolase" evidence="15">
    <location>
        <begin position="1"/>
        <end position="108"/>
    </location>
</feature>
<keyword evidence="11 15" id="KW-0378">Hydrolase</keyword>
<evidence type="ECO:0000256" key="8">
    <source>
        <dbReference type="ARBA" id="ARBA00022490"/>
    </source>
</evidence>
<dbReference type="Gene3D" id="3.10.20.810">
    <property type="entry name" value="Phosphoribosyl-AMP cyclohydrolase"/>
    <property type="match status" value="1"/>
</dbReference>
<evidence type="ECO:0000259" key="16">
    <source>
        <dbReference type="Pfam" id="PF01502"/>
    </source>
</evidence>
<dbReference type="EC" id="3.6.1.31" evidence="15"/>
<dbReference type="Proteomes" id="UP000008718">
    <property type="component" value="Chromosome"/>
</dbReference>
<dbReference type="GO" id="GO:0004635">
    <property type="term" value="F:phosphoribosyl-AMP cyclohydrolase activity"/>
    <property type="evidence" value="ECO:0007669"/>
    <property type="project" value="UniProtKB-UniRule"/>
</dbReference>
<comment type="catalytic activity">
    <reaction evidence="1 15">
        <text>1-(5-phospho-beta-D-ribosyl)-5'-AMP + H2O = 1-(5-phospho-beta-D-ribosyl)-5-[(5-phospho-beta-D-ribosylamino)methylideneamino]imidazole-4-carboxamide</text>
        <dbReference type="Rhea" id="RHEA:20049"/>
        <dbReference type="ChEBI" id="CHEBI:15377"/>
        <dbReference type="ChEBI" id="CHEBI:58435"/>
        <dbReference type="ChEBI" id="CHEBI:59457"/>
        <dbReference type="EC" id="3.5.4.19"/>
    </reaction>
</comment>
<evidence type="ECO:0000256" key="11">
    <source>
        <dbReference type="ARBA" id="ARBA00022801"/>
    </source>
</evidence>
<evidence type="ECO:0000256" key="7">
    <source>
        <dbReference type="ARBA" id="ARBA00008299"/>
    </source>
</evidence>
<dbReference type="InterPro" id="IPR021130">
    <property type="entry name" value="PRib-ATP_PPHydrolase-like"/>
</dbReference>
<reference key="1">
    <citation type="submission" date="2010-11" db="EMBL/GenBank/DDBJ databases">
        <title>The complete genome of Paludibacter propionicigenes DSM 17365.</title>
        <authorList>
            <consortium name="US DOE Joint Genome Institute (JGI-PGF)"/>
            <person name="Lucas S."/>
            <person name="Copeland A."/>
            <person name="Lapidus A."/>
            <person name="Bruce D."/>
            <person name="Goodwin L."/>
            <person name="Pitluck S."/>
            <person name="Kyrpides N."/>
            <person name="Mavromatis K."/>
            <person name="Ivanova N."/>
            <person name="Munk A.C."/>
            <person name="Brettin T."/>
            <person name="Detter J.C."/>
            <person name="Han C."/>
            <person name="Tapia R."/>
            <person name="Land M."/>
            <person name="Hauser L."/>
            <person name="Markowitz V."/>
            <person name="Cheng J.-F."/>
            <person name="Hugenholtz P."/>
            <person name="Woyke T."/>
            <person name="Wu D."/>
            <person name="Gronow S."/>
            <person name="Wellnitz S."/>
            <person name="Brambilla E."/>
            <person name="Klenk H.-P."/>
            <person name="Eisen J.A."/>
        </authorList>
    </citation>
    <scope>NUCLEOTIDE SEQUENCE</scope>
    <source>
        <strain>WB4</strain>
    </source>
</reference>
<sequence length="197" mass="22101">MNIDFQKTGGLVPAIIQDELTSKVLMLGYMNQEALTKTQETGQVTFFSRTKNRLWTKGEESGNFLNVVSITPDCDNDTLLIKVNPVGPVCHTGTDTCWGEKNDGDVAFLKYLQDFITVRYKEMPEGSYTTSLFKKGINRMAQKVGEEAVETVIEATNGTEEGFIYEASDLVYHLIVLLTSKGYSLDDLARELKKRHK</sequence>
<evidence type="ECO:0000256" key="13">
    <source>
        <dbReference type="ARBA" id="ARBA00023102"/>
    </source>
</evidence>
<dbReference type="GO" id="GO:0005524">
    <property type="term" value="F:ATP binding"/>
    <property type="evidence" value="ECO:0007669"/>
    <property type="project" value="UniProtKB-KW"/>
</dbReference>
<dbReference type="SUPFAM" id="SSF101386">
    <property type="entry name" value="all-alpha NTP pyrophosphatases"/>
    <property type="match status" value="1"/>
</dbReference>
<dbReference type="FunFam" id="1.10.287.1080:FF:000002">
    <property type="entry name" value="Histidine biosynthesis bifunctional protein HisIE"/>
    <property type="match status" value="1"/>
</dbReference>
<evidence type="ECO:0000256" key="1">
    <source>
        <dbReference type="ARBA" id="ARBA00000024"/>
    </source>
</evidence>
<evidence type="ECO:0000313" key="17">
    <source>
        <dbReference type="EMBL" id="ADQ79009.1"/>
    </source>
</evidence>
<evidence type="ECO:0000256" key="3">
    <source>
        <dbReference type="ARBA" id="ARBA00004496"/>
    </source>
</evidence>
<dbReference type="HOGENOM" id="CLU_048577_3_1_10"/>
<feature type="region of interest" description="Phosphoribosyl-ATP pyrophosphohydrolase" evidence="15">
    <location>
        <begin position="109"/>
        <end position="197"/>
    </location>
</feature>
<keyword evidence="10 15" id="KW-0547">Nucleotide-binding</keyword>
<feature type="domain" description="Phosphoribosyl-AMP cyclohydrolase" evidence="16">
    <location>
        <begin position="26"/>
        <end position="98"/>
    </location>
</feature>
<comment type="pathway">
    <text evidence="5 15">Amino-acid biosynthesis; L-histidine biosynthesis; L-histidine from 5-phospho-alpha-D-ribose 1-diphosphate: step 2/9.</text>
</comment>
<dbReference type="HAMAP" id="MF_01020">
    <property type="entry name" value="HisE"/>
    <property type="match status" value="1"/>
</dbReference>
<dbReference type="NCBIfam" id="NF000768">
    <property type="entry name" value="PRK00051.1"/>
    <property type="match status" value="1"/>
</dbReference>
<reference evidence="17 18" key="2">
    <citation type="journal article" date="2011" name="Stand. Genomic Sci.">
        <title>Complete genome sequence of Paludibacter propionicigenes type strain (WB4).</title>
        <authorList>
            <person name="Gronow S."/>
            <person name="Munk C."/>
            <person name="Lapidus A."/>
            <person name="Nolan M."/>
            <person name="Lucas S."/>
            <person name="Hammon N."/>
            <person name="Deshpande S."/>
            <person name="Cheng J.F."/>
            <person name="Tapia R."/>
            <person name="Han C."/>
            <person name="Goodwin L."/>
            <person name="Pitluck S."/>
            <person name="Liolios K."/>
            <person name="Ivanova N."/>
            <person name="Mavromatis K."/>
            <person name="Mikhailova N."/>
            <person name="Pati A."/>
            <person name="Chen A."/>
            <person name="Palaniappan K."/>
            <person name="Land M."/>
            <person name="Hauser L."/>
            <person name="Chang Y.J."/>
            <person name="Jeffries C.D."/>
            <person name="Brambilla E."/>
            <person name="Rohde M."/>
            <person name="Goker M."/>
            <person name="Detter J.C."/>
            <person name="Woyke T."/>
            <person name="Bristow J."/>
            <person name="Eisen J.A."/>
            <person name="Markowitz V."/>
            <person name="Hugenholtz P."/>
            <person name="Kyrpides N.C."/>
            <person name="Klenk H.P."/>
        </authorList>
    </citation>
    <scope>NUCLEOTIDE SEQUENCE [LARGE SCALE GENOMIC DNA]</scope>
    <source>
        <strain evidence="18">DSM 17365 / JCM 13257 / WB4</strain>
    </source>
</reference>
<dbReference type="KEGG" id="ppn:Palpr_0857"/>
<gene>
    <name evidence="15" type="primary">hisI</name>
    <name evidence="15" type="synonym">hisIE</name>
    <name evidence="17" type="ordered locus">Palpr_0857</name>
</gene>
<evidence type="ECO:0000256" key="5">
    <source>
        <dbReference type="ARBA" id="ARBA00005204"/>
    </source>
</evidence>
<dbReference type="NCBIfam" id="TIGR03188">
    <property type="entry name" value="histidine_hisI"/>
    <property type="match status" value="1"/>
</dbReference>
<dbReference type="eggNOG" id="COG0140">
    <property type="taxonomic scope" value="Bacteria"/>
</dbReference>
<keyword evidence="13 15" id="KW-0368">Histidine biosynthesis</keyword>
<name>E4T2R5_PALPW</name>
<dbReference type="InterPro" id="IPR023019">
    <property type="entry name" value="His_synth_HisIE"/>
</dbReference>
<keyword evidence="18" id="KW-1185">Reference proteome</keyword>
<evidence type="ECO:0000256" key="9">
    <source>
        <dbReference type="ARBA" id="ARBA00022605"/>
    </source>
</evidence>
<dbReference type="GO" id="GO:0004636">
    <property type="term" value="F:phosphoribosyl-ATP diphosphatase activity"/>
    <property type="evidence" value="ECO:0007669"/>
    <property type="project" value="UniProtKB-UniRule"/>
</dbReference>
<dbReference type="InterPro" id="IPR002496">
    <property type="entry name" value="PRib_AMP_CycHydrolase_dom"/>
</dbReference>
<comment type="pathway">
    <text evidence="4 15">Amino-acid biosynthesis; L-histidine biosynthesis; L-histidine from 5-phospho-alpha-D-ribose 1-diphosphate: step 3/9.</text>
</comment>
<dbReference type="GO" id="GO:0005737">
    <property type="term" value="C:cytoplasm"/>
    <property type="evidence" value="ECO:0007669"/>
    <property type="project" value="UniProtKB-SubCell"/>
</dbReference>
<evidence type="ECO:0000313" key="18">
    <source>
        <dbReference type="Proteomes" id="UP000008718"/>
    </source>
</evidence>
<keyword evidence="8 15" id="KW-0963">Cytoplasm</keyword>
<dbReference type="RefSeq" id="WP_013444378.1">
    <property type="nucleotide sequence ID" value="NC_014734.1"/>
</dbReference>
<dbReference type="SUPFAM" id="SSF141734">
    <property type="entry name" value="HisI-like"/>
    <property type="match status" value="1"/>
</dbReference>
<dbReference type="Pfam" id="PF01502">
    <property type="entry name" value="PRA-CH"/>
    <property type="match status" value="1"/>
</dbReference>
<dbReference type="Pfam" id="PF01503">
    <property type="entry name" value="PRA-PH"/>
    <property type="match status" value="1"/>
</dbReference>
<dbReference type="GO" id="GO:0000105">
    <property type="term" value="P:L-histidine biosynthetic process"/>
    <property type="evidence" value="ECO:0007669"/>
    <property type="project" value="UniProtKB-UniRule"/>
</dbReference>
<comment type="similarity">
    <text evidence="6 15">In the C-terminal section; belongs to the PRA-PH family.</text>
</comment>
<dbReference type="OrthoDB" id="9795769at2"/>
<evidence type="ECO:0000256" key="14">
    <source>
        <dbReference type="ARBA" id="ARBA00023268"/>
    </source>
</evidence>
<dbReference type="UniPathway" id="UPA00031">
    <property type="reaction ID" value="UER00007"/>
</dbReference>
<keyword evidence="14 15" id="KW-0511">Multifunctional enzyme</keyword>
<evidence type="ECO:0000256" key="4">
    <source>
        <dbReference type="ARBA" id="ARBA00005169"/>
    </source>
</evidence>
<evidence type="ECO:0000256" key="15">
    <source>
        <dbReference type="HAMAP-Rule" id="MF_01019"/>
    </source>
</evidence>
<dbReference type="HAMAP" id="MF_01019">
    <property type="entry name" value="HisIE"/>
    <property type="match status" value="1"/>
</dbReference>
<protein>
    <recommendedName>
        <fullName evidence="15">Histidine biosynthesis bifunctional protein HisIE</fullName>
    </recommendedName>
    <domain>
        <recommendedName>
            <fullName evidence="15">Phosphoribosyl-AMP cyclohydrolase</fullName>
            <shortName evidence="15">PRA-CH</shortName>
            <ecNumber evidence="15">3.5.4.19</ecNumber>
        </recommendedName>
    </domain>
    <domain>
        <recommendedName>
            <fullName evidence="15">Phosphoribosyl-ATP pyrophosphatase</fullName>
            <shortName evidence="15">PRA-PH</shortName>
            <ecNumber evidence="15">3.6.1.31</ecNumber>
        </recommendedName>
    </domain>
</protein>
<organism evidence="17 18">
    <name type="scientific">Paludibacter propionicigenes (strain DSM 17365 / JCM 13257 / WB4)</name>
    <dbReference type="NCBI Taxonomy" id="694427"/>
    <lineage>
        <taxon>Bacteria</taxon>
        <taxon>Pseudomonadati</taxon>
        <taxon>Bacteroidota</taxon>
        <taxon>Bacteroidia</taxon>
        <taxon>Bacteroidales</taxon>
        <taxon>Paludibacteraceae</taxon>
        <taxon>Paludibacter</taxon>
    </lineage>
</organism>
<dbReference type="eggNOG" id="COG0139">
    <property type="taxonomic scope" value="Bacteria"/>
</dbReference>
<comment type="similarity">
    <text evidence="7 15">In the N-terminal section; belongs to the PRA-CH family.</text>
</comment>
<comment type="catalytic activity">
    <reaction evidence="2 15">
        <text>1-(5-phospho-beta-D-ribosyl)-ATP + H2O = 1-(5-phospho-beta-D-ribosyl)-5'-AMP + diphosphate + H(+)</text>
        <dbReference type="Rhea" id="RHEA:22828"/>
        <dbReference type="ChEBI" id="CHEBI:15377"/>
        <dbReference type="ChEBI" id="CHEBI:15378"/>
        <dbReference type="ChEBI" id="CHEBI:33019"/>
        <dbReference type="ChEBI" id="CHEBI:59457"/>
        <dbReference type="ChEBI" id="CHEBI:73183"/>
        <dbReference type="EC" id="3.6.1.31"/>
    </reaction>
</comment>
<dbReference type="InterPro" id="IPR008179">
    <property type="entry name" value="HisE"/>
</dbReference>
<evidence type="ECO:0000256" key="6">
    <source>
        <dbReference type="ARBA" id="ARBA00007731"/>
    </source>
</evidence>
<dbReference type="AlphaFoldDB" id="E4T2R5"/>
<dbReference type="FunFam" id="3.10.20.810:FF:000001">
    <property type="entry name" value="Histidine biosynthesis bifunctional protein HisIE"/>
    <property type="match status" value="1"/>
</dbReference>
<dbReference type="EMBL" id="CP002345">
    <property type="protein sequence ID" value="ADQ79009.1"/>
    <property type="molecule type" value="Genomic_DNA"/>
</dbReference>
<evidence type="ECO:0000256" key="2">
    <source>
        <dbReference type="ARBA" id="ARBA00001460"/>
    </source>
</evidence>
<dbReference type="CDD" id="cd11534">
    <property type="entry name" value="NTP-PPase_HisIE_like"/>
    <property type="match status" value="1"/>
</dbReference>
<keyword evidence="9 15" id="KW-0028">Amino-acid biosynthesis</keyword>
<dbReference type="InterPro" id="IPR038019">
    <property type="entry name" value="PRib_AMP_CycHydrolase_sf"/>
</dbReference>
<evidence type="ECO:0000256" key="10">
    <source>
        <dbReference type="ARBA" id="ARBA00022741"/>
    </source>
</evidence>
<dbReference type="Gene3D" id="1.10.287.1080">
    <property type="entry name" value="MazG-like"/>
    <property type="match status" value="1"/>
</dbReference>
<dbReference type="PANTHER" id="PTHR42945:SF9">
    <property type="entry name" value="HISTIDINE BIOSYNTHESIS BIFUNCTIONAL PROTEIN HISIE"/>
    <property type="match status" value="1"/>
</dbReference>
<dbReference type="PANTHER" id="PTHR42945">
    <property type="entry name" value="HISTIDINE BIOSYNTHESIS BIFUNCTIONAL PROTEIN"/>
    <property type="match status" value="1"/>
</dbReference>
<dbReference type="EC" id="3.5.4.19" evidence="15"/>
<dbReference type="NCBIfam" id="NF002747">
    <property type="entry name" value="PRK02759.1"/>
    <property type="match status" value="1"/>
</dbReference>
<comment type="subcellular location">
    <subcellularLocation>
        <location evidence="3 15">Cytoplasm</location>
    </subcellularLocation>
</comment>